<dbReference type="eggNOG" id="KOG2231">
    <property type="taxonomic scope" value="Eukaryota"/>
</dbReference>
<evidence type="ECO:0000259" key="3">
    <source>
        <dbReference type="PROSITE" id="PS50089"/>
    </source>
</evidence>
<feature type="domain" description="RING-type" evidence="3">
    <location>
        <begin position="100"/>
        <end position="143"/>
    </location>
</feature>
<dbReference type="EMBL" id="AGNL01011125">
    <property type="protein sequence ID" value="EJK68592.1"/>
    <property type="molecule type" value="Genomic_DNA"/>
</dbReference>
<dbReference type="GO" id="GO:0008270">
    <property type="term" value="F:zinc ion binding"/>
    <property type="evidence" value="ECO:0007669"/>
    <property type="project" value="UniProtKB-KW"/>
</dbReference>
<dbReference type="GO" id="GO:0072344">
    <property type="term" value="P:rescue of stalled ribosome"/>
    <property type="evidence" value="ECO:0007669"/>
    <property type="project" value="InterPro"/>
</dbReference>
<dbReference type="Proteomes" id="UP000266841">
    <property type="component" value="Unassembled WGS sequence"/>
</dbReference>
<dbReference type="InterPro" id="IPR001841">
    <property type="entry name" value="Znf_RING"/>
</dbReference>
<feature type="compositionally biased region" description="Low complexity" evidence="2">
    <location>
        <begin position="598"/>
        <end position="632"/>
    </location>
</feature>
<dbReference type="Gene3D" id="3.30.40.10">
    <property type="entry name" value="Zinc/RING finger domain, C3HC4 (zinc finger)"/>
    <property type="match status" value="1"/>
</dbReference>
<feature type="compositionally biased region" description="Basic and acidic residues" evidence="2">
    <location>
        <begin position="26"/>
        <end position="36"/>
    </location>
</feature>
<dbReference type="Pfam" id="PF23230">
    <property type="entry name" value="zf-C2H2_13"/>
    <property type="match status" value="1"/>
</dbReference>
<keyword evidence="1" id="KW-0862">Zinc</keyword>
<sequence length="851" mass="91428">MAGPGDAVAVAAEDGAAGEAEAGPVDAERSRPDRIIPKLPLDSDDSDDGESGGVNQAILRDLYDASDGTCKPAPPSDEEIDHVEPAPHSTTSGGQHHAHCIICYTTKLHLRRTITPCGHDDICWACHLQLRYLHSDKKCPVCKTTNETLIVDRDSPDVLEIDPNDGSTVHHKRFEQYQLWGNDLGGGYVYRDDVGMHFPKSEYEQNVVPLLGYACGMPGCSFSNSGASYVNERDKDNKNAKAGDNGGAGRTQKKRLTGIKALKTHLRTEHGYTLCDLCVENKRDFVSKLQRYTPQGLKEHQSKGDGDGSGFTGHPLCEFCKPLRFYDIVKLHEHLNKEHYKCHICDKLGKPNQFFKDYGRLERHFDREHYLCHHPQCIAARFVVFENEIDLRAHEASVHGTSRRDGGTKIQLEFRVRRDGENFDHVGSQSVPGTEDFQFGLNGEAFVPDALPGEERGEGGRRQENEPVITHSLHARRTAELRAEAARVRAREGLSAGGAGGDRGNASESFPTLGTESSATASLVGWTSDGARVAGLTRTPVGQVTSEEFPSLGPSPSAARAKQRVRMMGLGGGTRTSAQAAARPAAAMNPGRSFLALAANSGPTPSASSAPPAAYGRAAPSAPSMSSNNFPSLGGGPSRPGSGGGGNPYAAAQAHARKLKVGTASGSAPPPSASAFPALSSGSDFPAPPAAPSRKKNTVKSALAPRQQAPPPRADNMLHFPPPGAAGKPTPQELRKGMDTVESLKLTLGKAGFKRLKSSTKDLASGSVQPEAYVETAASLFENGLDDGDFWSYVPLLVKDLPNRAASEKTLGHMERIRLERQMRGAGIREERKKPINFILPKPKDKGAWKK</sequence>
<feature type="compositionally biased region" description="Gly residues" evidence="2">
    <location>
        <begin position="633"/>
        <end position="647"/>
    </location>
</feature>
<accession>K0TDH0</accession>
<dbReference type="InterPro" id="IPR056437">
    <property type="entry name" value="Znf-C2H2_ZNF598/HEL2"/>
</dbReference>
<comment type="caution">
    <text evidence="4">The sequence shown here is derived from an EMBL/GenBank/DDBJ whole genome shotgun (WGS) entry which is preliminary data.</text>
</comment>
<evidence type="ECO:0000256" key="2">
    <source>
        <dbReference type="SAM" id="MobiDB-lite"/>
    </source>
</evidence>
<dbReference type="PANTHER" id="PTHR22938:SF0">
    <property type="entry name" value="E3 UBIQUITIN-PROTEIN LIGASE ZNF598"/>
    <property type="match status" value="1"/>
</dbReference>
<keyword evidence="1" id="KW-0863">Zinc-finger</keyword>
<dbReference type="GO" id="GO:0016567">
    <property type="term" value="P:protein ubiquitination"/>
    <property type="evidence" value="ECO:0007669"/>
    <property type="project" value="TreeGrafter"/>
</dbReference>
<feature type="region of interest" description="Disordered" evidence="2">
    <location>
        <begin position="538"/>
        <end position="561"/>
    </location>
</feature>
<protein>
    <recommendedName>
        <fullName evidence="3">RING-type domain-containing protein</fullName>
    </recommendedName>
</protein>
<dbReference type="PROSITE" id="PS50089">
    <property type="entry name" value="ZF_RING_2"/>
    <property type="match status" value="1"/>
</dbReference>
<feature type="region of interest" description="Disordered" evidence="2">
    <location>
        <begin position="1"/>
        <end position="91"/>
    </location>
</feature>
<dbReference type="InterPro" id="IPR044288">
    <property type="entry name" value="ZNF598/HEL2"/>
</dbReference>
<dbReference type="AlphaFoldDB" id="K0TDH0"/>
<feature type="compositionally biased region" description="Low complexity" evidence="2">
    <location>
        <begin position="1"/>
        <end position="25"/>
    </location>
</feature>
<feature type="region of interest" description="Disordered" evidence="2">
    <location>
        <begin position="597"/>
        <end position="733"/>
    </location>
</feature>
<dbReference type="InterPro" id="IPR013087">
    <property type="entry name" value="Znf_C2H2_type"/>
</dbReference>
<evidence type="ECO:0000313" key="4">
    <source>
        <dbReference type="EMBL" id="EJK68592.1"/>
    </source>
</evidence>
<dbReference type="OMA" id="HRVCHIC"/>
<gene>
    <name evidence="4" type="ORF">THAOC_10211</name>
</gene>
<dbReference type="SUPFAM" id="SSF57850">
    <property type="entry name" value="RING/U-box"/>
    <property type="match status" value="1"/>
</dbReference>
<reference evidence="4 5" key="1">
    <citation type="journal article" date="2012" name="Genome Biol.">
        <title>Genome and low-iron response of an oceanic diatom adapted to chronic iron limitation.</title>
        <authorList>
            <person name="Lommer M."/>
            <person name="Specht M."/>
            <person name="Roy A.S."/>
            <person name="Kraemer L."/>
            <person name="Andreson R."/>
            <person name="Gutowska M.A."/>
            <person name="Wolf J."/>
            <person name="Bergner S.V."/>
            <person name="Schilhabel M.B."/>
            <person name="Klostermeier U.C."/>
            <person name="Beiko R.G."/>
            <person name="Rosenstiel P."/>
            <person name="Hippler M."/>
            <person name="Laroche J."/>
        </authorList>
    </citation>
    <scope>NUCLEOTIDE SEQUENCE [LARGE SCALE GENOMIC DNA]</scope>
    <source>
        <strain evidence="4 5">CCMP1005</strain>
    </source>
</reference>
<organism evidence="4 5">
    <name type="scientific">Thalassiosira oceanica</name>
    <name type="common">Marine diatom</name>
    <dbReference type="NCBI Taxonomy" id="159749"/>
    <lineage>
        <taxon>Eukaryota</taxon>
        <taxon>Sar</taxon>
        <taxon>Stramenopiles</taxon>
        <taxon>Ochrophyta</taxon>
        <taxon>Bacillariophyta</taxon>
        <taxon>Coscinodiscophyceae</taxon>
        <taxon>Thalassiosirophycidae</taxon>
        <taxon>Thalassiosirales</taxon>
        <taxon>Thalassiosiraceae</taxon>
        <taxon>Thalassiosira</taxon>
    </lineage>
</organism>
<dbReference type="PANTHER" id="PTHR22938">
    <property type="entry name" value="ZINC FINGER PROTEIN 598"/>
    <property type="match status" value="1"/>
</dbReference>
<dbReference type="SMART" id="SM00355">
    <property type="entry name" value="ZnF_C2H2"/>
    <property type="match status" value="3"/>
</dbReference>
<dbReference type="GO" id="GO:0043022">
    <property type="term" value="F:ribosome binding"/>
    <property type="evidence" value="ECO:0007669"/>
    <property type="project" value="TreeGrafter"/>
</dbReference>
<proteinExistence type="predicted"/>
<dbReference type="GO" id="GO:0061630">
    <property type="term" value="F:ubiquitin protein ligase activity"/>
    <property type="evidence" value="ECO:0007669"/>
    <property type="project" value="InterPro"/>
</dbReference>
<dbReference type="InterPro" id="IPR013083">
    <property type="entry name" value="Znf_RING/FYVE/PHD"/>
</dbReference>
<dbReference type="OrthoDB" id="44509at2759"/>
<keyword evidence="5" id="KW-1185">Reference proteome</keyword>
<feature type="region of interest" description="Disordered" evidence="2">
    <location>
        <begin position="493"/>
        <end position="514"/>
    </location>
</feature>
<evidence type="ECO:0000256" key="1">
    <source>
        <dbReference type="PROSITE-ProRule" id="PRU00175"/>
    </source>
</evidence>
<evidence type="ECO:0000313" key="5">
    <source>
        <dbReference type="Proteomes" id="UP000266841"/>
    </source>
</evidence>
<feature type="region of interest" description="Disordered" evidence="2">
    <location>
        <begin position="231"/>
        <end position="254"/>
    </location>
</feature>
<feature type="compositionally biased region" description="Basic and acidic residues" evidence="2">
    <location>
        <begin position="453"/>
        <end position="465"/>
    </location>
</feature>
<feature type="compositionally biased region" description="Basic and acidic residues" evidence="2">
    <location>
        <begin position="231"/>
        <end position="241"/>
    </location>
</feature>
<keyword evidence="1" id="KW-0479">Metal-binding</keyword>
<feature type="region of interest" description="Disordered" evidence="2">
    <location>
        <begin position="448"/>
        <end position="471"/>
    </location>
</feature>
<feature type="compositionally biased region" description="Low complexity" evidence="2">
    <location>
        <begin position="673"/>
        <end position="683"/>
    </location>
</feature>
<name>K0TDH0_THAOC</name>